<dbReference type="GeneID" id="90949677"/>
<evidence type="ECO:0000313" key="2">
    <source>
        <dbReference type="EMBL" id="AOW04480.1"/>
    </source>
</evidence>
<dbReference type="RefSeq" id="XP_068138924.1">
    <property type="nucleotide sequence ID" value="XM_068282823.1"/>
</dbReference>
<dbReference type="AlphaFoldDB" id="A0A1D8NFS2"/>
<evidence type="ECO:0000313" key="3">
    <source>
        <dbReference type="Proteomes" id="UP000182444"/>
    </source>
</evidence>
<reference evidence="2 3" key="1">
    <citation type="journal article" date="2016" name="PLoS ONE">
        <title>Sequence Assembly of Yarrowia lipolytica Strain W29/CLIB89 Shows Transposable Element Diversity.</title>
        <authorList>
            <person name="Magnan C."/>
            <person name="Yu J."/>
            <person name="Chang I."/>
            <person name="Jahn E."/>
            <person name="Kanomata Y."/>
            <person name="Wu J."/>
            <person name="Zeller M."/>
            <person name="Oakes M."/>
            <person name="Baldi P."/>
            <person name="Sandmeyer S."/>
        </authorList>
    </citation>
    <scope>NUCLEOTIDE SEQUENCE [LARGE SCALE GENOMIC DNA]</scope>
    <source>
        <strain evidence="3">CLIB89(W29)</strain>
    </source>
</reference>
<dbReference type="Gene3D" id="1.25.50.20">
    <property type="match status" value="1"/>
</dbReference>
<dbReference type="EMBL" id="CP017556">
    <property type="protein sequence ID" value="AOW04480.1"/>
    <property type="molecule type" value="Genomic_DNA"/>
</dbReference>
<protein>
    <recommendedName>
        <fullName evidence="1">ERAP1-like C-terminal domain-containing protein</fullName>
    </recommendedName>
</protein>
<name>A0A1D8NFS2_YARLL</name>
<dbReference type="Pfam" id="PF11838">
    <property type="entry name" value="ERAP1_C"/>
    <property type="match status" value="1"/>
</dbReference>
<evidence type="ECO:0000259" key="1">
    <source>
        <dbReference type="Pfam" id="PF11838"/>
    </source>
</evidence>
<dbReference type="Proteomes" id="UP000182444">
    <property type="component" value="Chromosome 1D"/>
</dbReference>
<feature type="domain" description="ERAP1-like C-terminal" evidence="1">
    <location>
        <begin position="43"/>
        <end position="148"/>
    </location>
</feature>
<sequence>MTKLAENGKQGLISTWNMNMVLGGITDADSSTTQAQTTLFFGVVKHASLFHRWQQGIHPNLRGNVFAEGVEYGTEIDSKALRKLSQTIYNKDEVNPCLRALGFSEAAAIREKTLGLLLDGIVRAQDTYMPEGGIPKGIQGYWRWMNTN</sequence>
<proteinExistence type="predicted"/>
<dbReference type="VEuPathDB" id="FungiDB:YALI1_D29020g"/>
<dbReference type="InterPro" id="IPR024571">
    <property type="entry name" value="ERAP1-like_C_dom"/>
</dbReference>
<dbReference type="VEuPathDB" id="FungiDB:YALI0_B14641g"/>
<organism evidence="2 3">
    <name type="scientific">Yarrowia lipolytica</name>
    <name type="common">Candida lipolytica</name>
    <dbReference type="NCBI Taxonomy" id="4952"/>
    <lineage>
        <taxon>Eukaryota</taxon>
        <taxon>Fungi</taxon>
        <taxon>Dikarya</taxon>
        <taxon>Ascomycota</taxon>
        <taxon>Saccharomycotina</taxon>
        <taxon>Dipodascomycetes</taxon>
        <taxon>Dipodascales</taxon>
        <taxon>Dipodascales incertae sedis</taxon>
        <taxon>Yarrowia</taxon>
    </lineage>
</organism>
<accession>A0A1D8NFS2</accession>
<gene>
    <name evidence="2" type="ORF">YALI1_D29020g</name>
</gene>